<feature type="domain" description="MRG" evidence="1">
    <location>
        <begin position="104"/>
        <end position="215"/>
    </location>
</feature>
<sequence length="262" mass="31396">MSDAEDPHPDSTYKEGQHLLVRSYDGQFAATVTAVEDHRDFPMGADFWYNLRFKNLGHHHDWQMRQDELTMVLERPLTSQEFRMFGRVAVPKETVRLRVFIEKPVQFPLKLWNVLQKDQKEMQQGKRMQVGGSPTIMDVMKKYLERPLNDKIKSLDAEQQFYFARWVCEEFNDRLFSTLYTLERWHALEIRRELLEKDEEFYPCRIYGIIHLLRFCYLHFVRSPEVLPAYVSVLIPSLFDFMEIDLYRDEPNVFDAIYQALP</sequence>
<organism evidence="2 3">
    <name type="scientific">Mesorhabditis spiculigera</name>
    <dbReference type="NCBI Taxonomy" id="96644"/>
    <lineage>
        <taxon>Eukaryota</taxon>
        <taxon>Metazoa</taxon>
        <taxon>Ecdysozoa</taxon>
        <taxon>Nematoda</taxon>
        <taxon>Chromadorea</taxon>
        <taxon>Rhabditida</taxon>
        <taxon>Rhabditina</taxon>
        <taxon>Rhabditomorpha</taxon>
        <taxon>Rhabditoidea</taxon>
        <taxon>Rhabditidae</taxon>
        <taxon>Mesorhabditinae</taxon>
        <taxon>Mesorhabditis</taxon>
    </lineage>
</organism>
<feature type="non-terminal residue" evidence="2">
    <location>
        <position position="1"/>
    </location>
</feature>
<evidence type="ECO:0000259" key="1">
    <source>
        <dbReference type="Pfam" id="PF05712"/>
    </source>
</evidence>
<accession>A0AA36G3K1</accession>
<evidence type="ECO:0000313" key="3">
    <source>
        <dbReference type="Proteomes" id="UP001177023"/>
    </source>
</evidence>
<dbReference type="PROSITE" id="PS51640">
    <property type="entry name" value="MRG"/>
    <property type="match status" value="1"/>
</dbReference>
<dbReference type="EMBL" id="CATQJA010002581">
    <property type="protein sequence ID" value="CAJ0571739.1"/>
    <property type="molecule type" value="Genomic_DNA"/>
</dbReference>
<dbReference type="Proteomes" id="UP001177023">
    <property type="component" value="Unassembled WGS sequence"/>
</dbReference>
<dbReference type="InterPro" id="IPR026541">
    <property type="entry name" value="MRG_dom"/>
</dbReference>
<dbReference type="Gene3D" id="1.10.274.30">
    <property type="entry name" value="MRG domain"/>
    <property type="match status" value="1"/>
</dbReference>
<proteinExistence type="predicted"/>
<keyword evidence="3" id="KW-1185">Reference proteome</keyword>
<gene>
    <name evidence="2" type="ORF">MSPICULIGERA_LOCUS10139</name>
</gene>
<dbReference type="AlphaFoldDB" id="A0AA36G3K1"/>
<dbReference type="InterPro" id="IPR038217">
    <property type="entry name" value="MRG_C_sf"/>
</dbReference>
<reference evidence="2" key="1">
    <citation type="submission" date="2023-06" db="EMBL/GenBank/DDBJ databases">
        <authorList>
            <person name="Delattre M."/>
        </authorList>
    </citation>
    <scope>NUCLEOTIDE SEQUENCE</scope>
    <source>
        <strain evidence="2">AF72</strain>
    </source>
</reference>
<name>A0AA36G3K1_9BILA</name>
<dbReference type="Pfam" id="PF05712">
    <property type="entry name" value="MRG"/>
    <property type="match status" value="1"/>
</dbReference>
<evidence type="ECO:0000313" key="2">
    <source>
        <dbReference type="EMBL" id="CAJ0571739.1"/>
    </source>
</evidence>
<comment type="caution">
    <text evidence="2">The sequence shown here is derived from an EMBL/GenBank/DDBJ whole genome shotgun (WGS) entry which is preliminary data.</text>
</comment>
<protein>
    <recommendedName>
        <fullName evidence="1">MRG domain-containing protein</fullName>
    </recommendedName>
</protein>